<sequence>MDSILRASNLIDVEELLEPRPPPPPALEAPTREVGKGATPADLETVAALAAGDVVSLGAVHALLRGLANRGPHASFPDGLPVQSSASPFGRFAGEHHAYFVCRGRSDLLNTSQQNATISVAFQSPLNGEVWWDAEDNRRGVVSRPMARRFRSGEAAGRVHGYRGRQFTLIRRGAGGLPTADKTVDVALVQVWRDHEAILGDDGPPPASSFANKGPDTRFSQKRKNEAIHPSRPHPLAWDRPAHDACFGGPWRRQADVPGDLVVVREVVRFARDVPRGGTVQRAVLPPRAYEAWLDWHRRLVDGAAPGPPPPLPSDSGQFHI</sequence>
<evidence type="ECO:0000313" key="2">
    <source>
        <dbReference type="EMBL" id="CAH0368903.1"/>
    </source>
</evidence>
<dbReference type="AlphaFoldDB" id="A0A8J2SAI0"/>
<reference evidence="2" key="1">
    <citation type="submission" date="2021-11" db="EMBL/GenBank/DDBJ databases">
        <authorList>
            <consortium name="Genoscope - CEA"/>
            <person name="William W."/>
        </authorList>
    </citation>
    <scope>NUCLEOTIDE SEQUENCE</scope>
</reference>
<protein>
    <submittedName>
        <fullName evidence="2">Uncharacterized protein</fullName>
    </submittedName>
</protein>
<evidence type="ECO:0000313" key="3">
    <source>
        <dbReference type="Proteomes" id="UP000789595"/>
    </source>
</evidence>
<feature type="region of interest" description="Disordered" evidence="1">
    <location>
        <begin position="198"/>
        <end position="240"/>
    </location>
</feature>
<accession>A0A8J2SAI0</accession>
<keyword evidence="3" id="KW-1185">Reference proteome</keyword>
<organism evidence="2 3">
    <name type="scientific">Pelagomonas calceolata</name>
    <dbReference type="NCBI Taxonomy" id="35677"/>
    <lineage>
        <taxon>Eukaryota</taxon>
        <taxon>Sar</taxon>
        <taxon>Stramenopiles</taxon>
        <taxon>Ochrophyta</taxon>
        <taxon>Pelagophyceae</taxon>
        <taxon>Pelagomonadales</taxon>
        <taxon>Pelagomonadaceae</taxon>
        <taxon>Pelagomonas</taxon>
    </lineage>
</organism>
<feature type="region of interest" description="Disordered" evidence="1">
    <location>
        <begin position="15"/>
        <end position="36"/>
    </location>
</feature>
<comment type="caution">
    <text evidence="2">The sequence shown here is derived from an EMBL/GenBank/DDBJ whole genome shotgun (WGS) entry which is preliminary data.</text>
</comment>
<proteinExistence type="predicted"/>
<dbReference type="Proteomes" id="UP000789595">
    <property type="component" value="Unassembled WGS sequence"/>
</dbReference>
<gene>
    <name evidence="2" type="ORF">PECAL_2P20040</name>
</gene>
<evidence type="ECO:0000256" key="1">
    <source>
        <dbReference type="SAM" id="MobiDB-lite"/>
    </source>
</evidence>
<name>A0A8J2SAI0_9STRA</name>
<dbReference type="EMBL" id="CAKKNE010000002">
    <property type="protein sequence ID" value="CAH0368903.1"/>
    <property type="molecule type" value="Genomic_DNA"/>
</dbReference>